<reference evidence="1 2" key="1">
    <citation type="journal article" date="2013" name="Nat. Genet.">
        <title>The high-quality draft genome of peach (Prunus persica) identifies unique patterns of genetic diversity, domestication and genome evolution.</title>
        <authorList>
            <consortium name="International Peach Genome Initiative"/>
            <person name="Verde I."/>
            <person name="Abbott A.G."/>
            <person name="Scalabrin S."/>
            <person name="Jung S."/>
            <person name="Shu S."/>
            <person name="Marroni F."/>
            <person name="Zhebentyayeva T."/>
            <person name="Dettori M.T."/>
            <person name="Grimwood J."/>
            <person name="Cattonaro F."/>
            <person name="Zuccolo A."/>
            <person name="Rossini L."/>
            <person name="Jenkins J."/>
            <person name="Vendramin E."/>
            <person name="Meisel L.A."/>
            <person name="Decroocq V."/>
            <person name="Sosinski B."/>
            <person name="Prochnik S."/>
            <person name="Mitros T."/>
            <person name="Policriti A."/>
            <person name="Cipriani G."/>
            <person name="Dondini L."/>
            <person name="Ficklin S."/>
            <person name="Goodstein D.M."/>
            <person name="Xuan P."/>
            <person name="Del Fabbro C."/>
            <person name="Aramini V."/>
            <person name="Copetti D."/>
            <person name="Gonzalez S."/>
            <person name="Horner D.S."/>
            <person name="Falchi R."/>
            <person name="Lucas S."/>
            <person name="Mica E."/>
            <person name="Maldonado J."/>
            <person name="Lazzari B."/>
            <person name="Bielenberg D."/>
            <person name="Pirona R."/>
            <person name="Miculan M."/>
            <person name="Barakat A."/>
            <person name="Testolin R."/>
            <person name="Stella A."/>
            <person name="Tartarini S."/>
            <person name="Tonutti P."/>
            <person name="Arus P."/>
            <person name="Orellana A."/>
            <person name="Wells C."/>
            <person name="Main D."/>
            <person name="Vizzotto G."/>
            <person name="Silva H."/>
            <person name="Salamini F."/>
            <person name="Schmutz J."/>
            <person name="Morgante M."/>
            <person name="Rokhsar D.S."/>
        </authorList>
    </citation>
    <scope>NUCLEOTIDE SEQUENCE [LARGE SCALE GENOMIC DNA]</scope>
    <source>
        <strain evidence="2">cv. Nemared</strain>
    </source>
</reference>
<name>A0A251QFF4_PRUPE</name>
<proteinExistence type="predicted"/>
<organism evidence="1 2">
    <name type="scientific">Prunus persica</name>
    <name type="common">Peach</name>
    <name type="synonym">Amygdalus persica</name>
    <dbReference type="NCBI Taxonomy" id="3760"/>
    <lineage>
        <taxon>Eukaryota</taxon>
        <taxon>Viridiplantae</taxon>
        <taxon>Streptophyta</taxon>
        <taxon>Embryophyta</taxon>
        <taxon>Tracheophyta</taxon>
        <taxon>Spermatophyta</taxon>
        <taxon>Magnoliopsida</taxon>
        <taxon>eudicotyledons</taxon>
        <taxon>Gunneridae</taxon>
        <taxon>Pentapetalae</taxon>
        <taxon>rosids</taxon>
        <taxon>fabids</taxon>
        <taxon>Rosales</taxon>
        <taxon>Rosaceae</taxon>
        <taxon>Amygdaloideae</taxon>
        <taxon>Amygdaleae</taxon>
        <taxon>Prunus</taxon>
    </lineage>
</organism>
<dbReference type="AlphaFoldDB" id="A0A251QFF4"/>
<evidence type="ECO:0000313" key="1">
    <source>
        <dbReference type="EMBL" id="ONI21395.1"/>
    </source>
</evidence>
<gene>
    <name evidence="1" type="ORF">PRUPE_2G063100</name>
</gene>
<protein>
    <submittedName>
        <fullName evidence="1">Uncharacterized protein</fullName>
    </submittedName>
</protein>
<sequence>MPMTLKEGLEEDGGRLCQRCYRDQLSWRGANRWRTSTPKLAVVVRKQIGRERTFFFFWSKGEKGLNLFYFLFLNVVASCLKHRVMSSLN</sequence>
<accession>A0A251QFF4</accession>
<dbReference type="Gramene" id="ONI21395">
    <property type="protein sequence ID" value="ONI21395"/>
    <property type="gene ID" value="PRUPE_2G063100"/>
</dbReference>
<evidence type="ECO:0000313" key="2">
    <source>
        <dbReference type="Proteomes" id="UP000006882"/>
    </source>
</evidence>
<keyword evidence="2" id="KW-1185">Reference proteome</keyword>
<dbReference type="Proteomes" id="UP000006882">
    <property type="component" value="Chromosome G2"/>
</dbReference>
<dbReference type="EMBL" id="CM007652">
    <property type="protein sequence ID" value="ONI21395.1"/>
    <property type="molecule type" value="Genomic_DNA"/>
</dbReference>